<protein>
    <submittedName>
        <fullName evidence="1">Uncharacterized protein</fullName>
    </submittedName>
</protein>
<dbReference type="STRING" id="981085.W9SCH8"/>
<dbReference type="Proteomes" id="UP000030645">
    <property type="component" value="Unassembled WGS sequence"/>
</dbReference>
<sequence>MAGSSAKPKRSISLPTRLHPNSQKIEAQLNKLKTNWEYSSFSSRETPLGSENIQSGLSDLAELYNSTKELIHSPLTQQALLQHHSRQMVEETLDMSIGLLDACGATRDLLLRMKERVHTLQSALRRKAMGDSSIEIDVQSYINFRKNAKKEVSKSLRALKTMQISNVQAFHALDVVDHPLKMVTTLLRELSAIAVSIFRSLFVFLSVPAATMSKASSGWSLLSKLFVPTSFAALEREHKIFNEVGSVDISLWSLQGQLRKNNINNGAQIDVGLVKRRLKSLDCCIEGLEAGLDYFFRCLIQHRVFLLNLLTP</sequence>
<dbReference type="eggNOG" id="ENOG502QURS">
    <property type="taxonomic scope" value="Eukaryota"/>
</dbReference>
<evidence type="ECO:0000313" key="1">
    <source>
        <dbReference type="EMBL" id="EXC35268.1"/>
    </source>
</evidence>
<name>W9SCH8_9ROSA</name>
<gene>
    <name evidence="1" type="ORF">L484_026590</name>
</gene>
<dbReference type="GO" id="GO:0048364">
    <property type="term" value="P:root development"/>
    <property type="evidence" value="ECO:0007669"/>
    <property type="project" value="InterPro"/>
</dbReference>
<evidence type="ECO:0000313" key="2">
    <source>
        <dbReference type="Proteomes" id="UP000030645"/>
    </source>
</evidence>
<dbReference type="OrthoDB" id="1701699at2759"/>
<dbReference type="PANTHER" id="PTHR33070:SF120">
    <property type="entry name" value="EXPRESSED PROTEIN"/>
    <property type="match status" value="1"/>
</dbReference>
<organism evidence="1 2">
    <name type="scientific">Morus notabilis</name>
    <dbReference type="NCBI Taxonomy" id="981085"/>
    <lineage>
        <taxon>Eukaryota</taxon>
        <taxon>Viridiplantae</taxon>
        <taxon>Streptophyta</taxon>
        <taxon>Embryophyta</taxon>
        <taxon>Tracheophyta</taxon>
        <taxon>Spermatophyta</taxon>
        <taxon>Magnoliopsida</taxon>
        <taxon>eudicotyledons</taxon>
        <taxon>Gunneridae</taxon>
        <taxon>Pentapetalae</taxon>
        <taxon>rosids</taxon>
        <taxon>fabids</taxon>
        <taxon>Rosales</taxon>
        <taxon>Moraceae</taxon>
        <taxon>Moreae</taxon>
        <taxon>Morus</taxon>
    </lineage>
</organism>
<dbReference type="PANTHER" id="PTHR33070">
    <property type="entry name" value="OS06G0725500 PROTEIN"/>
    <property type="match status" value="1"/>
</dbReference>
<accession>W9SCH8</accession>
<reference evidence="2" key="1">
    <citation type="submission" date="2013-01" db="EMBL/GenBank/DDBJ databases">
        <title>Draft Genome Sequence of a Mulberry Tree, Morus notabilis C.K. Schneid.</title>
        <authorList>
            <person name="He N."/>
            <person name="Zhao S."/>
        </authorList>
    </citation>
    <scope>NUCLEOTIDE SEQUENCE</scope>
</reference>
<dbReference type="AlphaFoldDB" id="W9SCH8"/>
<dbReference type="GO" id="GO:0048367">
    <property type="term" value="P:shoot system development"/>
    <property type="evidence" value="ECO:0007669"/>
    <property type="project" value="InterPro"/>
</dbReference>
<dbReference type="KEGG" id="mnt:21409238"/>
<proteinExistence type="predicted"/>
<dbReference type="Pfam" id="PF03087">
    <property type="entry name" value="BPS1"/>
    <property type="match status" value="1"/>
</dbReference>
<dbReference type="EMBL" id="KE346358">
    <property type="protein sequence ID" value="EXC35268.1"/>
    <property type="molecule type" value="Genomic_DNA"/>
</dbReference>
<keyword evidence="2" id="KW-1185">Reference proteome</keyword>
<dbReference type="InterPro" id="IPR004320">
    <property type="entry name" value="BPS1_pln"/>
</dbReference>